<dbReference type="InterPro" id="IPR043795">
    <property type="entry name" value="N-alpha-Ac-DABA-like"/>
</dbReference>
<name>A0ABQ3IYW3_9PSEU</name>
<dbReference type="SUPFAM" id="SSF53187">
    <property type="entry name" value="Zn-dependent exopeptidases"/>
    <property type="match status" value="1"/>
</dbReference>
<dbReference type="PANTHER" id="PTHR37326">
    <property type="entry name" value="BLL3975 PROTEIN"/>
    <property type="match status" value="1"/>
</dbReference>
<evidence type="ECO:0000256" key="3">
    <source>
        <dbReference type="ARBA" id="ARBA00022801"/>
    </source>
</evidence>
<dbReference type="InterPro" id="IPR055438">
    <property type="entry name" value="AstE_AspA_cat"/>
</dbReference>
<proteinExistence type="predicted"/>
<dbReference type="Pfam" id="PF24827">
    <property type="entry name" value="AstE_AspA_cat"/>
    <property type="match status" value="1"/>
</dbReference>
<keyword evidence="4" id="KW-0862">Zinc</keyword>
<dbReference type="Gene3D" id="3.40.630.10">
    <property type="entry name" value="Zn peptidases"/>
    <property type="match status" value="1"/>
</dbReference>
<comment type="cofactor">
    <cofactor evidence="1">
        <name>Zn(2+)</name>
        <dbReference type="ChEBI" id="CHEBI:29105"/>
    </cofactor>
</comment>
<feature type="domain" description="Succinylglutamate desuccinylase/Aspartoacylase catalytic" evidence="5">
    <location>
        <begin position="27"/>
        <end position="209"/>
    </location>
</feature>
<dbReference type="EMBL" id="BNAU01000003">
    <property type="protein sequence ID" value="GHE98818.1"/>
    <property type="molecule type" value="Genomic_DNA"/>
</dbReference>
<evidence type="ECO:0000256" key="1">
    <source>
        <dbReference type="ARBA" id="ARBA00001947"/>
    </source>
</evidence>
<dbReference type="PIRSF" id="PIRSF039012">
    <property type="entry name" value="ASP"/>
    <property type="match status" value="1"/>
</dbReference>
<comment type="caution">
    <text evidence="6">The sequence shown here is derived from an EMBL/GenBank/DDBJ whole genome shotgun (WGS) entry which is preliminary data.</text>
</comment>
<keyword evidence="2" id="KW-0479">Metal-binding</keyword>
<dbReference type="Proteomes" id="UP000605897">
    <property type="component" value="Unassembled WGS sequence"/>
</dbReference>
<gene>
    <name evidence="6" type="ORF">GCM10017786_34720</name>
</gene>
<evidence type="ECO:0000313" key="7">
    <source>
        <dbReference type="Proteomes" id="UP000605897"/>
    </source>
</evidence>
<dbReference type="PANTHER" id="PTHR37326:SF1">
    <property type="entry name" value="BLL3975 PROTEIN"/>
    <property type="match status" value="1"/>
</dbReference>
<keyword evidence="7" id="KW-1185">Reference proteome</keyword>
<dbReference type="InterPro" id="IPR053138">
    <property type="entry name" value="N-alpha-Ac-DABA_deacetylase"/>
</dbReference>
<reference evidence="7" key="1">
    <citation type="journal article" date="2019" name="Int. J. Syst. Evol. Microbiol.">
        <title>The Global Catalogue of Microorganisms (GCM) 10K type strain sequencing project: providing services to taxonomists for standard genome sequencing and annotation.</title>
        <authorList>
            <consortium name="The Broad Institute Genomics Platform"/>
            <consortium name="The Broad Institute Genome Sequencing Center for Infectious Disease"/>
            <person name="Wu L."/>
            <person name="Ma J."/>
        </authorList>
    </citation>
    <scope>NUCLEOTIDE SEQUENCE [LARGE SCALE GENOMIC DNA]</scope>
    <source>
        <strain evidence="7">CGMCC 4.7677</strain>
    </source>
</reference>
<evidence type="ECO:0000259" key="5">
    <source>
        <dbReference type="Pfam" id="PF24827"/>
    </source>
</evidence>
<keyword evidence="3" id="KW-0378">Hydrolase</keyword>
<sequence>MGMGSVRVTRTVLPGDAVMTTLEGAEPGPTVALLGGVHGDEDEGVLAVRRLLNLLNREELAGRVKAVAPANPVAWDAGTRVSPLDDGNLARSFPGDGSGPTAALASALTSDLIDGADLLIDLHSAGVAYRMPLFCGFVGNVPGAERSRRAAEAFGAPLVWVHPTVGPGRSLTVAAERGIPALYAECSGGGGIRSDELDFYVLGVLSVLAEFGALPARHRRFPSPMRWVHGGGDLDFGGQAAQHGLFVSVCEVGEEIAEGAEIGRMFGYDGDLLEVVRAPRRGVVMFLRRRARTRAGEVLFAMSEATETPL</sequence>
<evidence type="ECO:0000313" key="6">
    <source>
        <dbReference type="EMBL" id="GHE98818.1"/>
    </source>
</evidence>
<evidence type="ECO:0000256" key="2">
    <source>
        <dbReference type="ARBA" id="ARBA00022723"/>
    </source>
</evidence>
<protein>
    <submittedName>
        <fullName evidence="6">Succinylglutamate desuccinylase/aspartoacylase</fullName>
    </submittedName>
</protein>
<accession>A0ABQ3IYW3</accession>
<organism evidence="6 7">
    <name type="scientific">Amycolatopsis deserti</name>
    <dbReference type="NCBI Taxonomy" id="185696"/>
    <lineage>
        <taxon>Bacteria</taxon>
        <taxon>Bacillati</taxon>
        <taxon>Actinomycetota</taxon>
        <taxon>Actinomycetes</taxon>
        <taxon>Pseudonocardiales</taxon>
        <taxon>Pseudonocardiaceae</taxon>
        <taxon>Amycolatopsis</taxon>
    </lineage>
</organism>
<evidence type="ECO:0000256" key="4">
    <source>
        <dbReference type="ARBA" id="ARBA00022833"/>
    </source>
</evidence>